<dbReference type="KEGG" id="jre:109014285"/>
<sequence length="142" mass="15720">MEMEKMKATRREPPLLLQSCSGQGAAPERAEYDEETRCLAPSFPTRRNRRTRRGRLGQPAAESEWKPSLCAIAEDNAMVVMMEKEKPGCANDSGSEAQRSAKRKSGSGAGVHVHVRSYGDDYGRTHHIPTVIPAFAPTPFMF</sequence>
<reference evidence="3" key="1">
    <citation type="submission" date="2025-08" db="UniProtKB">
        <authorList>
            <consortium name="RefSeq"/>
        </authorList>
    </citation>
    <scope>IDENTIFICATION</scope>
    <source>
        <tissue evidence="3">Leaves</tissue>
    </source>
</reference>
<name>A0A2I4H7X8_JUGRE</name>
<feature type="region of interest" description="Disordered" evidence="1">
    <location>
        <begin position="1"/>
        <end position="64"/>
    </location>
</feature>
<dbReference type="OrthoDB" id="1917265at2759"/>
<dbReference type="GeneID" id="109014285"/>
<dbReference type="InParanoid" id="A0A2I4H7X8"/>
<accession>A0A2I4H7X8</accession>
<dbReference type="RefSeq" id="XP_018852243.1">
    <property type="nucleotide sequence ID" value="XM_018996698.2"/>
</dbReference>
<feature type="region of interest" description="Disordered" evidence="1">
    <location>
        <begin position="87"/>
        <end position="112"/>
    </location>
</feature>
<gene>
    <name evidence="3" type="primary">LOC109014285</name>
</gene>
<organism evidence="2 3">
    <name type="scientific">Juglans regia</name>
    <name type="common">English walnut</name>
    <dbReference type="NCBI Taxonomy" id="51240"/>
    <lineage>
        <taxon>Eukaryota</taxon>
        <taxon>Viridiplantae</taxon>
        <taxon>Streptophyta</taxon>
        <taxon>Embryophyta</taxon>
        <taxon>Tracheophyta</taxon>
        <taxon>Spermatophyta</taxon>
        <taxon>Magnoliopsida</taxon>
        <taxon>eudicotyledons</taxon>
        <taxon>Gunneridae</taxon>
        <taxon>Pentapetalae</taxon>
        <taxon>rosids</taxon>
        <taxon>fabids</taxon>
        <taxon>Fagales</taxon>
        <taxon>Juglandaceae</taxon>
        <taxon>Juglans</taxon>
    </lineage>
</organism>
<feature type="compositionally biased region" description="Basic residues" evidence="1">
    <location>
        <begin position="46"/>
        <end position="55"/>
    </location>
</feature>
<feature type="compositionally biased region" description="Basic and acidic residues" evidence="1">
    <location>
        <begin position="1"/>
        <end position="13"/>
    </location>
</feature>
<evidence type="ECO:0000256" key="1">
    <source>
        <dbReference type="SAM" id="MobiDB-lite"/>
    </source>
</evidence>
<dbReference type="PANTHER" id="PTHR35318:SF2">
    <property type="entry name" value="OS08G0138900 PROTEIN"/>
    <property type="match status" value="1"/>
</dbReference>
<protein>
    <submittedName>
        <fullName evidence="3">Uncharacterized protein LOC109014285</fullName>
    </submittedName>
</protein>
<dbReference type="Proteomes" id="UP000235220">
    <property type="component" value="Chromosome 2"/>
</dbReference>
<evidence type="ECO:0000313" key="2">
    <source>
        <dbReference type="Proteomes" id="UP000235220"/>
    </source>
</evidence>
<dbReference type="AlphaFoldDB" id="A0A2I4H7X8"/>
<keyword evidence="2" id="KW-1185">Reference proteome</keyword>
<evidence type="ECO:0000313" key="3">
    <source>
        <dbReference type="RefSeq" id="XP_018852243.1"/>
    </source>
</evidence>
<proteinExistence type="predicted"/>
<dbReference type="FunCoup" id="A0A2I4H7X8">
    <property type="interactions" value="89"/>
</dbReference>
<dbReference type="PANTHER" id="PTHR35318">
    <property type="entry name" value="BNAA10G08410D PROTEIN"/>
    <property type="match status" value="1"/>
</dbReference>